<reference evidence="1" key="2">
    <citation type="submission" date="2015-03" db="UniProtKB">
        <authorList>
            <consortium name="EnsemblPlants"/>
        </authorList>
    </citation>
    <scope>IDENTIFICATION</scope>
</reference>
<proteinExistence type="predicted"/>
<dbReference type="AlphaFoldDB" id="A0A0D3HVG0"/>
<reference evidence="1" key="1">
    <citation type="journal article" date="2009" name="Rice">
        <title>De Novo Next Generation Sequencing of Plant Genomes.</title>
        <authorList>
            <person name="Rounsley S."/>
            <person name="Marri P.R."/>
            <person name="Yu Y."/>
            <person name="He R."/>
            <person name="Sisneros N."/>
            <person name="Goicoechea J.L."/>
            <person name="Lee S.J."/>
            <person name="Angelova A."/>
            <person name="Kudrna D."/>
            <person name="Luo M."/>
            <person name="Affourtit J."/>
            <person name="Desany B."/>
            <person name="Knight J."/>
            <person name="Niazi F."/>
            <person name="Egholm M."/>
            <person name="Wing R.A."/>
        </authorList>
    </citation>
    <scope>NUCLEOTIDE SEQUENCE [LARGE SCALE GENOMIC DNA]</scope>
    <source>
        <strain evidence="1">cv. IRGC 105608</strain>
    </source>
</reference>
<evidence type="ECO:0000313" key="1">
    <source>
        <dbReference type="EnsemblPlants" id="OBART12G14970.1"/>
    </source>
</evidence>
<evidence type="ECO:0000313" key="2">
    <source>
        <dbReference type="Proteomes" id="UP000026960"/>
    </source>
</evidence>
<accession>A0A0D3HVG0</accession>
<dbReference type="EnsemblPlants" id="OBART12G14970.1">
    <property type="protein sequence ID" value="OBART12G14970.1"/>
    <property type="gene ID" value="OBART12G14970"/>
</dbReference>
<keyword evidence="2" id="KW-1185">Reference proteome</keyword>
<dbReference type="HOGENOM" id="CLU_2458317_0_0_1"/>
<dbReference type="STRING" id="65489.A0A0D3HVG0"/>
<protein>
    <submittedName>
        <fullName evidence="1">Uncharacterized protein</fullName>
    </submittedName>
</protein>
<name>A0A0D3HVG0_9ORYZ</name>
<organism evidence="1">
    <name type="scientific">Oryza barthii</name>
    <dbReference type="NCBI Taxonomy" id="65489"/>
    <lineage>
        <taxon>Eukaryota</taxon>
        <taxon>Viridiplantae</taxon>
        <taxon>Streptophyta</taxon>
        <taxon>Embryophyta</taxon>
        <taxon>Tracheophyta</taxon>
        <taxon>Spermatophyta</taxon>
        <taxon>Magnoliopsida</taxon>
        <taxon>Liliopsida</taxon>
        <taxon>Poales</taxon>
        <taxon>Poaceae</taxon>
        <taxon>BOP clade</taxon>
        <taxon>Oryzoideae</taxon>
        <taxon>Oryzeae</taxon>
        <taxon>Oryzinae</taxon>
        <taxon>Oryza</taxon>
    </lineage>
</organism>
<dbReference type="Proteomes" id="UP000026960">
    <property type="component" value="Chromosome 12"/>
</dbReference>
<sequence>MLLDEESLSDGDEEFISSAVDIVYDEFDDDEVPKRGGSVIGFTYQSSSNIATSSDSYFNGLKLISTLVKLMPEWLCNNRVISALVDNMN</sequence>
<dbReference type="PaxDb" id="65489-OBART12G14970.1"/>
<dbReference type="Gramene" id="OBART12G14970.1">
    <property type="protein sequence ID" value="OBART12G14970.1"/>
    <property type="gene ID" value="OBART12G14970"/>
</dbReference>